<keyword evidence="4" id="KW-1185">Reference proteome</keyword>
<dbReference type="Pfam" id="PF02371">
    <property type="entry name" value="Transposase_20"/>
    <property type="match status" value="1"/>
</dbReference>
<dbReference type="PANTHER" id="PTHR33055">
    <property type="entry name" value="TRANSPOSASE FOR INSERTION SEQUENCE ELEMENT IS1111A"/>
    <property type="match status" value="1"/>
</dbReference>
<organism evidence="3 4">
    <name type="scientific">Methylobacter tundripaludum</name>
    <dbReference type="NCBI Taxonomy" id="173365"/>
    <lineage>
        <taxon>Bacteria</taxon>
        <taxon>Pseudomonadati</taxon>
        <taxon>Pseudomonadota</taxon>
        <taxon>Gammaproteobacteria</taxon>
        <taxon>Methylococcales</taxon>
        <taxon>Methylococcaceae</taxon>
        <taxon>Methylobacter</taxon>
    </lineage>
</organism>
<dbReference type="RefSeq" id="WP_104423140.1">
    <property type="nucleotide sequence ID" value="NZ_PTIY01000004.1"/>
</dbReference>
<sequence>MNITTIGLDIAKNVFQIHGVDANGKVAFRKQLKRIQVLSFFANLSPCLIGLEACGGAHYWARELLKLGHDARLISPQFVKPYVKGNKNDANDAEAICEAVGRPSMRFVPVKSIEQQDIQMVHRVRSGLVKERAAQANRLRGLLSEYGIVMGQGLTQLRKRLPEILEDGENVLTMAARQIFADLQQQLIELDKQVSVYGEKILTLHRSSAVSKTLGTVPGIGPITATALLASLGDGKAFDKARQVPAWLGLVPRQDSSSGKPKLLGISKHGDTYLRTLLIHGARAVVKAAAKKDDVQSRWINDLVKRRNANIAAVAVANKNARIVWALLTRTESYHAPIPAGS</sequence>
<evidence type="ECO:0000259" key="1">
    <source>
        <dbReference type="Pfam" id="PF01548"/>
    </source>
</evidence>
<dbReference type="NCBIfam" id="NF033542">
    <property type="entry name" value="transpos_IS110"/>
    <property type="match status" value="1"/>
</dbReference>
<dbReference type="InterPro" id="IPR047650">
    <property type="entry name" value="Transpos_IS110"/>
</dbReference>
<feature type="domain" description="Transposase IS116/IS110/IS902 C-terminal" evidence="2">
    <location>
        <begin position="212"/>
        <end position="288"/>
    </location>
</feature>
<dbReference type="Pfam" id="PF01548">
    <property type="entry name" value="DEDD_Tnp_IS110"/>
    <property type="match status" value="1"/>
</dbReference>
<dbReference type="AlphaFoldDB" id="A0A2S6H4I0"/>
<comment type="caution">
    <text evidence="3">The sequence shown here is derived from an EMBL/GenBank/DDBJ whole genome shotgun (WGS) entry which is preliminary data.</text>
</comment>
<proteinExistence type="predicted"/>
<evidence type="ECO:0000313" key="4">
    <source>
        <dbReference type="Proteomes" id="UP000238071"/>
    </source>
</evidence>
<dbReference type="OrthoDB" id="5289737at2"/>
<protein>
    <submittedName>
        <fullName evidence="3">Transposase</fullName>
    </submittedName>
</protein>
<dbReference type="InterPro" id="IPR002525">
    <property type="entry name" value="Transp_IS110-like_N"/>
</dbReference>
<dbReference type="GO" id="GO:0006313">
    <property type="term" value="P:DNA transposition"/>
    <property type="evidence" value="ECO:0007669"/>
    <property type="project" value="InterPro"/>
</dbReference>
<dbReference type="GO" id="GO:0004803">
    <property type="term" value="F:transposase activity"/>
    <property type="evidence" value="ECO:0007669"/>
    <property type="project" value="InterPro"/>
</dbReference>
<dbReference type="PANTHER" id="PTHR33055:SF3">
    <property type="entry name" value="PUTATIVE TRANSPOSASE FOR IS117-RELATED"/>
    <property type="match status" value="1"/>
</dbReference>
<dbReference type="EMBL" id="PTIY01000004">
    <property type="protein sequence ID" value="PPK72347.1"/>
    <property type="molecule type" value="Genomic_DNA"/>
</dbReference>
<accession>A0A2S6H4I0</accession>
<dbReference type="GO" id="GO:0003677">
    <property type="term" value="F:DNA binding"/>
    <property type="evidence" value="ECO:0007669"/>
    <property type="project" value="InterPro"/>
</dbReference>
<evidence type="ECO:0000313" key="3">
    <source>
        <dbReference type="EMBL" id="PPK72347.1"/>
    </source>
</evidence>
<dbReference type="InterPro" id="IPR003346">
    <property type="entry name" value="Transposase_20"/>
</dbReference>
<gene>
    <name evidence="3" type="ORF">B0F88_104140</name>
</gene>
<reference evidence="3 4" key="1">
    <citation type="submission" date="2018-02" db="EMBL/GenBank/DDBJ databases">
        <title>Subsurface microbial communities from deep shales in Ohio and West Virginia, USA.</title>
        <authorList>
            <person name="Wrighton K."/>
        </authorList>
    </citation>
    <scope>NUCLEOTIDE SEQUENCE [LARGE SCALE GENOMIC DNA]</scope>
    <source>
        <strain evidence="3 4">OWC-G53F</strain>
    </source>
</reference>
<name>A0A2S6H4I0_9GAMM</name>
<feature type="domain" description="Transposase IS110-like N-terminal" evidence="1">
    <location>
        <begin position="6"/>
        <end position="146"/>
    </location>
</feature>
<evidence type="ECO:0000259" key="2">
    <source>
        <dbReference type="Pfam" id="PF02371"/>
    </source>
</evidence>
<dbReference type="Proteomes" id="UP000238071">
    <property type="component" value="Unassembled WGS sequence"/>
</dbReference>